<gene>
    <name evidence="2" type="ORF">ARMGADRAFT_1083216</name>
</gene>
<protein>
    <submittedName>
        <fullName evidence="2">Uncharacterized protein</fullName>
    </submittedName>
</protein>
<sequence>MPEHDIPDPTNIVDGARIRRPRQLFGDSEDTTPATTSSRKCPADNAKHANEKLPASKHANLTAAPTRETSAASTSDDDEIQCVEKTNKSHEPEPSEQFDLPDPNAVDNNGFYKDVIKAVLPPKIKKEKPKGAIDVEHFFQDVRDPKTKKRIHCICSICKKKLSLDVSTCRWHMAALHKPAYYKFCDRKGILLMLAVDTESRRRANSLRQSALNDHAVDTSTLPTKIRYSADGLNRLCLEWGAATDQSIGVFQDPRFVATIQMAVTASSVDALQLLNCAATRAGYLKLSGEYLSNLKRLFASDIVKG</sequence>
<dbReference type="OrthoDB" id="3256444at2759"/>
<dbReference type="AlphaFoldDB" id="A0A2H3DKZ3"/>
<accession>A0A2H3DKZ3</accession>
<dbReference type="InParanoid" id="A0A2H3DKZ3"/>
<feature type="compositionally biased region" description="Basic and acidic residues" evidence="1">
    <location>
        <begin position="41"/>
        <end position="51"/>
    </location>
</feature>
<dbReference type="Proteomes" id="UP000217790">
    <property type="component" value="Unassembled WGS sequence"/>
</dbReference>
<reference evidence="3" key="1">
    <citation type="journal article" date="2017" name="Nat. Ecol. Evol.">
        <title>Genome expansion and lineage-specific genetic innovations in the forest pathogenic fungi Armillaria.</title>
        <authorList>
            <person name="Sipos G."/>
            <person name="Prasanna A.N."/>
            <person name="Walter M.C."/>
            <person name="O'Connor E."/>
            <person name="Balint B."/>
            <person name="Krizsan K."/>
            <person name="Kiss B."/>
            <person name="Hess J."/>
            <person name="Varga T."/>
            <person name="Slot J."/>
            <person name="Riley R."/>
            <person name="Boka B."/>
            <person name="Rigling D."/>
            <person name="Barry K."/>
            <person name="Lee J."/>
            <person name="Mihaltcheva S."/>
            <person name="LaButti K."/>
            <person name="Lipzen A."/>
            <person name="Waldron R."/>
            <person name="Moloney N.M."/>
            <person name="Sperisen C."/>
            <person name="Kredics L."/>
            <person name="Vagvoelgyi C."/>
            <person name="Patrignani A."/>
            <person name="Fitzpatrick D."/>
            <person name="Nagy I."/>
            <person name="Doyle S."/>
            <person name="Anderson J.B."/>
            <person name="Grigoriev I.V."/>
            <person name="Gueldener U."/>
            <person name="Muensterkoetter M."/>
            <person name="Nagy L.G."/>
        </authorList>
    </citation>
    <scope>NUCLEOTIDE SEQUENCE [LARGE SCALE GENOMIC DNA]</scope>
    <source>
        <strain evidence="3">Ar21-2</strain>
    </source>
</reference>
<keyword evidence="3" id="KW-1185">Reference proteome</keyword>
<organism evidence="2 3">
    <name type="scientific">Armillaria gallica</name>
    <name type="common">Bulbous honey fungus</name>
    <name type="synonym">Armillaria bulbosa</name>
    <dbReference type="NCBI Taxonomy" id="47427"/>
    <lineage>
        <taxon>Eukaryota</taxon>
        <taxon>Fungi</taxon>
        <taxon>Dikarya</taxon>
        <taxon>Basidiomycota</taxon>
        <taxon>Agaricomycotina</taxon>
        <taxon>Agaricomycetes</taxon>
        <taxon>Agaricomycetidae</taxon>
        <taxon>Agaricales</taxon>
        <taxon>Marasmiineae</taxon>
        <taxon>Physalacriaceae</taxon>
        <taxon>Armillaria</taxon>
    </lineage>
</organism>
<evidence type="ECO:0000313" key="3">
    <source>
        <dbReference type="Proteomes" id="UP000217790"/>
    </source>
</evidence>
<dbReference type="EMBL" id="KZ293667">
    <property type="protein sequence ID" value="PBK89747.1"/>
    <property type="molecule type" value="Genomic_DNA"/>
</dbReference>
<evidence type="ECO:0000256" key="1">
    <source>
        <dbReference type="SAM" id="MobiDB-lite"/>
    </source>
</evidence>
<name>A0A2H3DKZ3_ARMGA</name>
<feature type="region of interest" description="Disordered" evidence="1">
    <location>
        <begin position="1"/>
        <end position="106"/>
    </location>
</feature>
<proteinExistence type="predicted"/>
<evidence type="ECO:0000313" key="2">
    <source>
        <dbReference type="EMBL" id="PBK89747.1"/>
    </source>
</evidence>